<comment type="caution">
    <text evidence="1">The sequence shown here is derived from an EMBL/GenBank/DDBJ whole genome shotgun (WGS) entry which is preliminary data.</text>
</comment>
<organism evidence="1 2">
    <name type="scientific">Metamycoplasma auris 15026</name>
    <dbReference type="NCBI Taxonomy" id="1188233"/>
    <lineage>
        <taxon>Bacteria</taxon>
        <taxon>Bacillati</taxon>
        <taxon>Mycoplasmatota</taxon>
        <taxon>Mycoplasmoidales</taxon>
        <taxon>Metamycoplasmataceae</taxon>
        <taxon>Metamycoplasma</taxon>
    </lineage>
</organism>
<sequence length="196" mass="23014">MKNNINISIDDLLEEYTEENAKKYVDLVISISNNAIKIAKSPIYAQKFSNNIYKVLEPQTLTIPELQKLLELTNIVLKFDNSVYMEHFNYFECGADYLNFLIEECDLETVGGLKGILEEHDDNLTWIDWELYALFKKRNKKLPWLVDSTSDDDLVYPSGTNPYEWYLVDESEYMSSYLENHFNEGHILSWIKEKSL</sequence>
<dbReference type="eggNOG" id="ENOG5030MRA">
    <property type="taxonomic scope" value="Bacteria"/>
</dbReference>
<name>N9VCK6_9BACT</name>
<proteinExistence type="predicted"/>
<dbReference type="Proteomes" id="UP000013131">
    <property type="component" value="Unassembled WGS sequence"/>
</dbReference>
<evidence type="ECO:0000313" key="1">
    <source>
        <dbReference type="EMBL" id="ENY69131.1"/>
    </source>
</evidence>
<dbReference type="RefSeq" id="WP_004423692.1">
    <property type="nucleotide sequence ID" value="NZ_AORI01000005.1"/>
</dbReference>
<reference evidence="1 2" key="1">
    <citation type="journal article" date="2013" name="Genome Announc.">
        <title>Draft Genome Sequences of Mycoplasma auris and Mycoplasma yeatsii, Two Species of the Ear Canal of Caprinae.</title>
        <authorList>
            <person name="Dordet-Frisoni E."/>
            <person name="Baranowski E."/>
            <person name="Barre A."/>
            <person name="Blanchard A."/>
            <person name="Breton M."/>
            <person name="Couture C."/>
            <person name="Dupuy V."/>
            <person name="Gaurivaud P."/>
            <person name="Jacob D."/>
            <person name="Lemaitre C."/>
            <person name="Manso-Silvan L."/>
            <person name="Nikolski M."/>
            <person name="Nouvel L.X."/>
            <person name="Poumarat F."/>
            <person name="Sirand-Pugnet P."/>
            <person name="Thebault P."/>
            <person name="Theil S."/>
            <person name="Thiaucourt F."/>
            <person name="Citti C."/>
            <person name="Tardy F."/>
        </authorList>
    </citation>
    <scope>NUCLEOTIDE SEQUENCE [LARGE SCALE GENOMIC DNA]</scope>
    <source>
        <strain evidence="1 2">15026</strain>
    </source>
</reference>
<dbReference type="PATRIC" id="fig|1188233.3.peg.173"/>
<dbReference type="EMBL" id="AORI01000005">
    <property type="protein sequence ID" value="ENY69131.1"/>
    <property type="molecule type" value="Genomic_DNA"/>
</dbReference>
<accession>N9VCK6</accession>
<gene>
    <name evidence="1" type="ORF">MAU_1720</name>
</gene>
<dbReference type="STRING" id="1188233.MAU_1720"/>
<dbReference type="AlphaFoldDB" id="N9VCK6"/>
<protein>
    <submittedName>
        <fullName evidence="1">Uncharacterized protein</fullName>
    </submittedName>
</protein>
<dbReference type="OrthoDB" id="398666at2"/>
<evidence type="ECO:0000313" key="2">
    <source>
        <dbReference type="Proteomes" id="UP000013131"/>
    </source>
</evidence>
<keyword evidence="2" id="KW-1185">Reference proteome</keyword>